<protein>
    <submittedName>
        <fullName evidence="2">Uncharacterized protein</fullName>
    </submittedName>
</protein>
<organism evidence="2 3">
    <name type="scientific">Trichuris suis</name>
    <name type="common">pig whipworm</name>
    <dbReference type="NCBI Taxonomy" id="68888"/>
    <lineage>
        <taxon>Eukaryota</taxon>
        <taxon>Metazoa</taxon>
        <taxon>Ecdysozoa</taxon>
        <taxon>Nematoda</taxon>
        <taxon>Enoplea</taxon>
        <taxon>Dorylaimia</taxon>
        <taxon>Trichinellida</taxon>
        <taxon>Trichuridae</taxon>
        <taxon>Trichuris</taxon>
    </lineage>
</organism>
<dbReference type="EMBL" id="KL363185">
    <property type="protein sequence ID" value="KFD58229.1"/>
    <property type="molecule type" value="Genomic_DNA"/>
</dbReference>
<evidence type="ECO:0000313" key="3">
    <source>
        <dbReference type="Proteomes" id="UP000030764"/>
    </source>
</evidence>
<gene>
    <name evidence="2" type="ORF">M513_00992</name>
</gene>
<keyword evidence="3" id="KW-1185">Reference proteome</keyword>
<reference evidence="2 3" key="1">
    <citation type="journal article" date="2014" name="Nat. Genet.">
        <title>Genome and transcriptome of the porcine whipworm Trichuris suis.</title>
        <authorList>
            <person name="Jex A.R."/>
            <person name="Nejsum P."/>
            <person name="Schwarz E.M."/>
            <person name="Hu L."/>
            <person name="Young N.D."/>
            <person name="Hall R.S."/>
            <person name="Korhonen P.K."/>
            <person name="Liao S."/>
            <person name="Thamsborg S."/>
            <person name="Xia J."/>
            <person name="Xu P."/>
            <person name="Wang S."/>
            <person name="Scheerlinck J.P."/>
            <person name="Hofmann A."/>
            <person name="Sternberg P.W."/>
            <person name="Wang J."/>
            <person name="Gasser R.B."/>
        </authorList>
    </citation>
    <scope>NUCLEOTIDE SEQUENCE [LARGE SCALE GENOMIC DNA]</scope>
    <source>
        <strain evidence="2">DCEP-RM93M</strain>
    </source>
</reference>
<feature type="compositionally biased region" description="Polar residues" evidence="1">
    <location>
        <begin position="57"/>
        <end position="69"/>
    </location>
</feature>
<dbReference type="AlphaFoldDB" id="A0A085MLY3"/>
<evidence type="ECO:0000313" key="2">
    <source>
        <dbReference type="EMBL" id="KFD58229.1"/>
    </source>
</evidence>
<feature type="region of interest" description="Disordered" evidence="1">
    <location>
        <begin position="57"/>
        <end position="82"/>
    </location>
</feature>
<dbReference type="Proteomes" id="UP000030764">
    <property type="component" value="Unassembled WGS sequence"/>
</dbReference>
<sequence>MEPRRPAPGNPVFRCTRVHVLISGSIKSPFTISSSCQDHEGLIKRFAVSPECALQTAPSANTVNPSSERLSGATGHAGFGKRKRLMEQDPDCGMRVQLGVPSHR</sequence>
<accession>A0A085MLY3</accession>
<evidence type="ECO:0000256" key="1">
    <source>
        <dbReference type="SAM" id="MobiDB-lite"/>
    </source>
</evidence>
<proteinExistence type="predicted"/>
<name>A0A085MLY3_9BILA</name>